<evidence type="ECO:0000313" key="1">
    <source>
        <dbReference type="EMBL" id="CTQ43457.1"/>
    </source>
</evidence>
<reference evidence="2" key="1">
    <citation type="submission" date="2015-07" db="EMBL/GenBank/DDBJ databases">
        <authorList>
            <person name="Rodrigo-Torres Lidia"/>
            <person name="Arahal R.David."/>
        </authorList>
    </citation>
    <scope>NUCLEOTIDE SEQUENCE [LARGE SCALE GENOMIC DNA]</scope>
    <source>
        <strain evidence="2">CECT 4801</strain>
    </source>
</reference>
<dbReference type="AlphaFoldDB" id="A0A0M6Y2F9"/>
<evidence type="ECO:0000313" key="2">
    <source>
        <dbReference type="Proteomes" id="UP000048926"/>
    </source>
</evidence>
<proteinExistence type="predicted"/>
<dbReference type="Proteomes" id="UP000048926">
    <property type="component" value="Unassembled WGS sequence"/>
</dbReference>
<sequence>MSTIVSWCRLITLRPSIFGCIESLRDCTLGLLRSGEPAPDGSFTGILREGGLNMNGYLTKAQIFAFERGATACREGKSREDNPYPPKADYFGLWEEGYQKEREGQGK</sequence>
<keyword evidence="2" id="KW-1185">Reference proteome</keyword>
<organism evidence="1 2">
    <name type="scientific">Roseibium aggregatum</name>
    <dbReference type="NCBI Taxonomy" id="187304"/>
    <lineage>
        <taxon>Bacteria</taxon>
        <taxon>Pseudomonadati</taxon>
        <taxon>Pseudomonadota</taxon>
        <taxon>Alphaproteobacteria</taxon>
        <taxon>Hyphomicrobiales</taxon>
        <taxon>Stappiaceae</taxon>
        <taxon>Roseibium</taxon>
    </lineage>
</organism>
<accession>A0A0M6Y2F9</accession>
<gene>
    <name evidence="1" type="ORF">LAL4801_01895</name>
</gene>
<name>A0A0M6Y2F9_9HYPH</name>
<protein>
    <submittedName>
        <fullName evidence="1">Uncharacterized protein</fullName>
    </submittedName>
</protein>
<dbReference type="EMBL" id="CXST01000001">
    <property type="protein sequence ID" value="CTQ43457.1"/>
    <property type="molecule type" value="Genomic_DNA"/>
</dbReference>